<gene>
    <name evidence="5" type="primary">apaH</name>
    <name evidence="7" type="ordered locus">TEQUI_0413</name>
</gene>
<dbReference type="HAMAP" id="MF_00199">
    <property type="entry name" value="ApaH"/>
    <property type="match status" value="1"/>
</dbReference>
<evidence type="ECO:0000256" key="1">
    <source>
        <dbReference type="ARBA" id="ARBA00003413"/>
    </source>
</evidence>
<organism evidence="7 8">
    <name type="scientific">Taylorella equigenitalis (strain MCE9)</name>
    <dbReference type="NCBI Taxonomy" id="937774"/>
    <lineage>
        <taxon>Bacteria</taxon>
        <taxon>Pseudomonadati</taxon>
        <taxon>Pseudomonadota</taxon>
        <taxon>Betaproteobacteria</taxon>
        <taxon>Burkholderiales</taxon>
        <taxon>Alcaligenaceae</taxon>
        <taxon>Taylorella</taxon>
    </lineage>
</organism>
<dbReference type="PANTHER" id="PTHR40942:SF4">
    <property type="entry name" value="CYTOCHROME C5"/>
    <property type="match status" value="1"/>
</dbReference>
<dbReference type="NCBIfam" id="NF001204">
    <property type="entry name" value="PRK00166.1"/>
    <property type="match status" value="1"/>
</dbReference>
<dbReference type="Pfam" id="PF00149">
    <property type="entry name" value="Metallophos"/>
    <property type="match status" value="1"/>
</dbReference>
<protein>
    <recommendedName>
        <fullName evidence="5">Bis(5'-nucleosyl)-tetraphosphatase, symmetrical</fullName>
        <ecNumber evidence="5">3.6.1.41</ecNumber>
    </recommendedName>
    <alternativeName>
        <fullName evidence="5">Ap4A hydrolase</fullName>
    </alternativeName>
    <alternativeName>
        <fullName evidence="5">Diadenosine 5',5'''-P1,P4-tetraphosphate pyrophosphohydrolase</fullName>
    </alternativeName>
    <alternativeName>
        <fullName evidence="5">Diadenosine tetraphosphatase</fullName>
    </alternativeName>
</protein>
<proteinExistence type="inferred from homology"/>
<evidence type="ECO:0000259" key="6">
    <source>
        <dbReference type="Pfam" id="PF00149"/>
    </source>
</evidence>
<keyword evidence="3 5" id="KW-0378">Hydrolase</keyword>
<dbReference type="NCBIfam" id="TIGR00668">
    <property type="entry name" value="apaH"/>
    <property type="match status" value="1"/>
</dbReference>
<comment type="catalytic activity">
    <reaction evidence="4 5">
        <text>P(1),P(4)-bis(5'-adenosyl) tetraphosphate + H2O = 2 ADP + 2 H(+)</text>
        <dbReference type="Rhea" id="RHEA:24252"/>
        <dbReference type="ChEBI" id="CHEBI:15377"/>
        <dbReference type="ChEBI" id="CHEBI:15378"/>
        <dbReference type="ChEBI" id="CHEBI:58141"/>
        <dbReference type="ChEBI" id="CHEBI:456216"/>
        <dbReference type="EC" id="3.6.1.41"/>
    </reaction>
</comment>
<dbReference type="InterPro" id="IPR004617">
    <property type="entry name" value="ApaH"/>
</dbReference>
<dbReference type="KEGG" id="teq:TEQUI_0413"/>
<dbReference type="Gene3D" id="3.60.21.10">
    <property type="match status" value="1"/>
</dbReference>
<dbReference type="Proteomes" id="UP000007472">
    <property type="component" value="Chromosome"/>
</dbReference>
<sequence>MTDTKKSKTVWAIGDVQGCFDPLKELLNSKEIRHDSDAEIWFAGDIINRGPKSLKTIRHIMSMEDKAVTVLGNHDLHLLACYAGFRRENKTDTINEILCAPDVKDIINWLRHRPLAHYAHGHLMVHAGVLPKWDLDKTLSLAREVEEALQSKDWKKYLEKMYGNEPNRWTDSLKGSRRRRVIINSFTRMRMCYPDGSMEFGSKDAPSNSKQVNLVPWFEVADRKCKDLTIIFGHWSTLGLMVKKHLIALDTGCVWGGKLTAIRLSDRMLVQVDGENRKPKRRI</sequence>
<dbReference type="InterPro" id="IPR004843">
    <property type="entry name" value="Calcineurin-like_PHP"/>
</dbReference>
<evidence type="ECO:0000256" key="3">
    <source>
        <dbReference type="ARBA" id="ARBA00022801"/>
    </source>
</evidence>
<accession>A0A654KG01</accession>
<comment type="function">
    <text evidence="1 5">Hydrolyzes diadenosine 5',5'''-P1,P4-tetraphosphate to yield ADP.</text>
</comment>
<dbReference type="EC" id="3.6.1.41" evidence="5"/>
<dbReference type="InterPro" id="IPR029052">
    <property type="entry name" value="Metallo-depent_PP-like"/>
</dbReference>
<evidence type="ECO:0000256" key="2">
    <source>
        <dbReference type="ARBA" id="ARBA00005419"/>
    </source>
</evidence>
<dbReference type="AlphaFoldDB" id="A0A654KG01"/>
<evidence type="ECO:0000313" key="7">
    <source>
        <dbReference type="EMBL" id="ADU91357.1"/>
    </source>
</evidence>
<evidence type="ECO:0000256" key="5">
    <source>
        <dbReference type="HAMAP-Rule" id="MF_00199"/>
    </source>
</evidence>
<comment type="similarity">
    <text evidence="2 5">Belongs to the Ap4A hydrolase family.</text>
</comment>
<dbReference type="PANTHER" id="PTHR40942">
    <property type="match status" value="1"/>
</dbReference>
<evidence type="ECO:0000313" key="8">
    <source>
        <dbReference type="Proteomes" id="UP000007472"/>
    </source>
</evidence>
<dbReference type="EMBL" id="CP002456">
    <property type="protein sequence ID" value="ADU91357.1"/>
    <property type="molecule type" value="Genomic_DNA"/>
</dbReference>
<dbReference type="GO" id="GO:0008803">
    <property type="term" value="F:bis(5'-nucleosyl)-tetraphosphatase (symmetrical) activity"/>
    <property type="evidence" value="ECO:0007669"/>
    <property type="project" value="UniProtKB-UniRule"/>
</dbReference>
<evidence type="ECO:0000256" key="4">
    <source>
        <dbReference type="ARBA" id="ARBA00049417"/>
    </source>
</evidence>
<feature type="domain" description="Calcineurin-like phosphoesterase" evidence="6">
    <location>
        <begin position="9"/>
        <end position="163"/>
    </location>
</feature>
<dbReference type="SUPFAM" id="SSF56300">
    <property type="entry name" value="Metallo-dependent phosphatases"/>
    <property type="match status" value="1"/>
</dbReference>
<reference evidence="7 8" key="1">
    <citation type="journal article" date="2011" name="J. Bacteriol.">
        <title>Genome sequence of Taylorella equigenitalis MCE9, the causative agent of contagious equine metritis.</title>
        <authorList>
            <person name="Hebert L."/>
            <person name="Moumen B."/>
            <person name="Duquesne F."/>
            <person name="Breuil M.F."/>
            <person name="Laugier C."/>
            <person name="Batto J.M."/>
            <person name="Renault P."/>
            <person name="Petry S."/>
        </authorList>
    </citation>
    <scope>NUCLEOTIDE SEQUENCE [LARGE SCALE GENOMIC DNA]</scope>
    <source>
        <strain evidence="7 8">MCE9</strain>
    </source>
</reference>
<name>A0A654KG01_TAYEM</name>
<dbReference type="CDD" id="cd07422">
    <property type="entry name" value="MPP_ApaH"/>
    <property type="match status" value="1"/>
</dbReference>
<dbReference type="PIRSF" id="PIRSF000903">
    <property type="entry name" value="B5n-ttraPtase_sm"/>
    <property type="match status" value="1"/>
</dbReference>